<proteinExistence type="predicted"/>
<evidence type="ECO:0000313" key="1">
    <source>
        <dbReference type="EMBL" id="KAL2811835.1"/>
    </source>
</evidence>
<sequence length="165" mass="18753">MRLVLKRLRVEKEPDLFQLGPIIIEFQAQEVEEVEKVEDYLPPRRAHPVHSSDAISVFRPINEVAQWDMGFFAIYGSSHHQTPQEFPASQKDIHKKKVEVYEALALSGGLLVQPSRKGGLRMVWQGFAKRPMLGDMLSSDAFEFMTGLIVSKPDLPPEPSRLDEV</sequence>
<protein>
    <submittedName>
        <fullName evidence="1">Uncharacterized protein</fullName>
    </submittedName>
</protein>
<evidence type="ECO:0000313" key="2">
    <source>
        <dbReference type="Proteomes" id="UP001610335"/>
    </source>
</evidence>
<reference evidence="1 2" key="1">
    <citation type="submission" date="2024-07" db="EMBL/GenBank/DDBJ databases">
        <title>Section-level genome sequencing and comparative genomics of Aspergillus sections Usti and Cavernicolus.</title>
        <authorList>
            <consortium name="Lawrence Berkeley National Laboratory"/>
            <person name="Nybo J.L."/>
            <person name="Vesth T.C."/>
            <person name="Theobald S."/>
            <person name="Frisvad J.C."/>
            <person name="Larsen T.O."/>
            <person name="Kjaerboelling I."/>
            <person name="Rothschild-Mancinelli K."/>
            <person name="Lyhne E.K."/>
            <person name="Kogle M.E."/>
            <person name="Barry K."/>
            <person name="Clum A."/>
            <person name="Na H."/>
            <person name="Ledsgaard L."/>
            <person name="Lin J."/>
            <person name="Lipzen A."/>
            <person name="Kuo A."/>
            <person name="Riley R."/>
            <person name="Mondo S."/>
            <person name="LaButti K."/>
            <person name="Haridas S."/>
            <person name="Pangalinan J."/>
            <person name="Salamov A.A."/>
            <person name="Simmons B.A."/>
            <person name="Magnuson J.K."/>
            <person name="Chen J."/>
            <person name="Drula E."/>
            <person name="Henrissat B."/>
            <person name="Wiebenga A."/>
            <person name="Lubbers R.J."/>
            <person name="Gomes A.C."/>
            <person name="Makela M.R."/>
            <person name="Stajich J."/>
            <person name="Grigoriev I.V."/>
            <person name="Mortensen U.H."/>
            <person name="De vries R.P."/>
            <person name="Baker S.E."/>
            <person name="Andersen M.R."/>
        </authorList>
    </citation>
    <scope>NUCLEOTIDE SEQUENCE [LARGE SCALE GENOMIC DNA]</scope>
    <source>
        <strain evidence="1 2">CBS 600.67</strain>
    </source>
</reference>
<gene>
    <name evidence="1" type="ORF">BDW59DRAFT_155430</name>
</gene>
<organism evidence="1 2">
    <name type="scientific">Aspergillus cavernicola</name>
    <dbReference type="NCBI Taxonomy" id="176166"/>
    <lineage>
        <taxon>Eukaryota</taxon>
        <taxon>Fungi</taxon>
        <taxon>Dikarya</taxon>
        <taxon>Ascomycota</taxon>
        <taxon>Pezizomycotina</taxon>
        <taxon>Eurotiomycetes</taxon>
        <taxon>Eurotiomycetidae</taxon>
        <taxon>Eurotiales</taxon>
        <taxon>Aspergillaceae</taxon>
        <taxon>Aspergillus</taxon>
        <taxon>Aspergillus subgen. Nidulantes</taxon>
    </lineage>
</organism>
<dbReference type="EMBL" id="JBFXLS010000215">
    <property type="protein sequence ID" value="KAL2811835.1"/>
    <property type="molecule type" value="Genomic_DNA"/>
</dbReference>
<comment type="caution">
    <text evidence="1">The sequence shown here is derived from an EMBL/GenBank/DDBJ whole genome shotgun (WGS) entry which is preliminary data.</text>
</comment>
<accession>A0ABR4H8R9</accession>
<name>A0ABR4H8R9_9EURO</name>
<dbReference type="Proteomes" id="UP001610335">
    <property type="component" value="Unassembled WGS sequence"/>
</dbReference>
<keyword evidence="2" id="KW-1185">Reference proteome</keyword>